<keyword evidence="4" id="KW-1185">Reference proteome</keyword>
<evidence type="ECO:0000259" key="2">
    <source>
        <dbReference type="PROSITE" id="PS50056"/>
    </source>
</evidence>
<gene>
    <name evidence="3" type="ORF">ACFPET_10375</name>
</gene>
<dbReference type="Proteomes" id="UP001595823">
    <property type="component" value="Unassembled WGS sequence"/>
</dbReference>
<sequence>MPLINFRDVADTAGPGLRPGRLYRSARPFGLTREDHGFVAGLKLIADLRTLVERDHDDWPASATVDVSVLRNQNVGLGADPRSLMGDPDLGAMYAAILDSDTEWLATNVIELSQNLPALVHCSAGKDRTGVVVATALSLVGVDRENIIADYLETNRNRAAIEGMLKRTASMGASFSRAPAEVLDKILDAPREAVTSFLDRLDEKGGAEAALRPHGLVDEHIEQLRAGLLA</sequence>
<dbReference type="PANTHER" id="PTHR31126:SF1">
    <property type="entry name" value="TYROSINE SPECIFIC PROTEIN PHOSPHATASES DOMAIN-CONTAINING PROTEIN"/>
    <property type="match status" value="1"/>
</dbReference>
<proteinExistence type="inferred from homology"/>
<dbReference type="InterPro" id="IPR016130">
    <property type="entry name" value="Tyr_Pase_AS"/>
</dbReference>
<evidence type="ECO:0000256" key="1">
    <source>
        <dbReference type="ARBA" id="ARBA00009580"/>
    </source>
</evidence>
<accession>A0ABV8TXV5</accession>
<name>A0ABV8TXV5_9ACTN</name>
<dbReference type="PANTHER" id="PTHR31126">
    <property type="entry name" value="TYROSINE-PROTEIN PHOSPHATASE"/>
    <property type="match status" value="1"/>
</dbReference>
<dbReference type="InterPro" id="IPR000387">
    <property type="entry name" value="Tyr_Pase_dom"/>
</dbReference>
<dbReference type="InterPro" id="IPR026893">
    <property type="entry name" value="Tyr/Ser_Pase_IphP-type"/>
</dbReference>
<comment type="caution">
    <text evidence="3">The sequence shown here is derived from an EMBL/GenBank/DDBJ whole genome shotgun (WGS) entry which is preliminary data.</text>
</comment>
<reference evidence="4" key="1">
    <citation type="journal article" date="2019" name="Int. J. Syst. Evol. Microbiol.">
        <title>The Global Catalogue of Microorganisms (GCM) 10K type strain sequencing project: providing services to taxonomists for standard genome sequencing and annotation.</title>
        <authorList>
            <consortium name="The Broad Institute Genomics Platform"/>
            <consortium name="The Broad Institute Genome Sequencing Center for Infectious Disease"/>
            <person name="Wu L."/>
            <person name="Ma J."/>
        </authorList>
    </citation>
    <scope>NUCLEOTIDE SEQUENCE [LARGE SCALE GENOMIC DNA]</scope>
    <source>
        <strain evidence="4">IBRC-M 10908</strain>
    </source>
</reference>
<dbReference type="EMBL" id="JBHSDK010000014">
    <property type="protein sequence ID" value="MFC4335604.1"/>
    <property type="molecule type" value="Genomic_DNA"/>
</dbReference>
<protein>
    <submittedName>
        <fullName evidence="3">Tyrosine-protein phosphatase</fullName>
    </submittedName>
</protein>
<dbReference type="PROSITE" id="PS00383">
    <property type="entry name" value="TYR_PHOSPHATASE_1"/>
    <property type="match status" value="1"/>
</dbReference>
<dbReference type="PROSITE" id="PS50056">
    <property type="entry name" value="TYR_PHOSPHATASE_2"/>
    <property type="match status" value="1"/>
</dbReference>
<dbReference type="Pfam" id="PF13350">
    <property type="entry name" value="Y_phosphatase3"/>
    <property type="match status" value="1"/>
</dbReference>
<evidence type="ECO:0000313" key="3">
    <source>
        <dbReference type="EMBL" id="MFC4335604.1"/>
    </source>
</evidence>
<dbReference type="RefSeq" id="WP_380620630.1">
    <property type="nucleotide sequence ID" value="NZ_JBHSDK010000014.1"/>
</dbReference>
<evidence type="ECO:0000313" key="4">
    <source>
        <dbReference type="Proteomes" id="UP001595823"/>
    </source>
</evidence>
<dbReference type="SUPFAM" id="SSF52799">
    <property type="entry name" value="(Phosphotyrosine protein) phosphatases II"/>
    <property type="match status" value="1"/>
</dbReference>
<feature type="domain" description="Tyrosine specific protein phosphatases" evidence="2">
    <location>
        <begin position="117"/>
        <end position="148"/>
    </location>
</feature>
<comment type="similarity">
    <text evidence="1">Belongs to the protein-tyrosine phosphatase family.</text>
</comment>
<organism evidence="3 4">
    <name type="scientific">Salininema proteolyticum</name>
    <dbReference type="NCBI Taxonomy" id="1607685"/>
    <lineage>
        <taxon>Bacteria</taxon>
        <taxon>Bacillati</taxon>
        <taxon>Actinomycetota</taxon>
        <taxon>Actinomycetes</taxon>
        <taxon>Glycomycetales</taxon>
        <taxon>Glycomycetaceae</taxon>
        <taxon>Salininema</taxon>
    </lineage>
</organism>
<dbReference type="Gene3D" id="3.90.190.10">
    <property type="entry name" value="Protein tyrosine phosphatase superfamily"/>
    <property type="match status" value="1"/>
</dbReference>
<dbReference type="InterPro" id="IPR029021">
    <property type="entry name" value="Prot-tyrosine_phosphatase-like"/>
</dbReference>